<evidence type="ECO:0000313" key="2">
    <source>
        <dbReference type="Proteomes" id="UP000283269"/>
    </source>
</evidence>
<organism evidence="1 2">
    <name type="scientific">Psilocybe cyanescens</name>
    <dbReference type="NCBI Taxonomy" id="93625"/>
    <lineage>
        <taxon>Eukaryota</taxon>
        <taxon>Fungi</taxon>
        <taxon>Dikarya</taxon>
        <taxon>Basidiomycota</taxon>
        <taxon>Agaricomycotina</taxon>
        <taxon>Agaricomycetes</taxon>
        <taxon>Agaricomycetidae</taxon>
        <taxon>Agaricales</taxon>
        <taxon>Agaricineae</taxon>
        <taxon>Strophariaceae</taxon>
        <taxon>Psilocybe</taxon>
    </lineage>
</organism>
<keyword evidence="2" id="KW-1185">Reference proteome</keyword>
<dbReference type="Proteomes" id="UP000283269">
    <property type="component" value="Unassembled WGS sequence"/>
</dbReference>
<feature type="non-terminal residue" evidence="1">
    <location>
        <position position="1"/>
    </location>
</feature>
<protein>
    <submittedName>
        <fullName evidence="1">Uncharacterized protein</fullName>
    </submittedName>
</protein>
<name>A0A409WPV1_PSICY</name>
<dbReference type="InParanoid" id="A0A409WPV1"/>
<sequence length="178" mass="20487">PSFGSFFKKFRKVASPSNIRKVEKVASLVIREDEPVLSQRDFDSEYLEDLAAREPSFGSFFKKVKNFFNPHNIDKAASTAKEASKFAGMLKRQDDRDLVERTFDEFSEQLTAREMEVMEELAARDPRFGSFFKKIKKFVNFKNIKKAASVASLVIREDGDAFEVFERGFSDLDLDQLD</sequence>
<proteinExistence type="predicted"/>
<gene>
    <name evidence="1" type="ORF">CVT25_001578</name>
</gene>
<dbReference type="AlphaFoldDB" id="A0A409WPV1"/>
<reference evidence="1 2" key="1">
    <citation type="journal article" date="2018" name="Evol. Lett.">
        <title>Horizontal gene cluster transfer increased hallucinogenic mushroom diversity.</title>
        <authorList>
            <person name="Reynolds H.T."/>
            <person name="Vijayakumar V."/>
            <person name="Gluck-Thaler E."/>
            <person name="Korotkin H.B."/>
            <person name="Matheny P.B."/>
            <person name="Slot J.C."/>
        </authorList>
    </citation>
    <scope>NUCLEOTIDE SEQUENCE [LARGE SCALE GENOMIC DNA]</scope>
    <source>
        <strain evidence="1 2">2631</strain>
    </source>
</reference>
<evidence type="ECO:0000313" key="1">
    <source>
        <dbReference type="EMBL" id="PPQ80544.1"/>
    </source>
</evidence>
<accession>A0A409WPV1</accession>
<dbReference type="OrthoDB" id="3044731at2759"/>
<dbReference type="EMBL" id="NHYD01003321">
    <property type="protein sequence ID" value="PPQ80544.1"/>
    <property type="molecule type" value="Genomic_DNA"/>
</dbReference>
<comment type="caution">
    <text evidence="1">The sequence shown here is derived from an EMBL/GenBank/DDBJ whole genome shotgun (WGS) entry which is preliminary data.</text>
</comment>